<feature type="transmembrane region" description="Helical" evidence="7">
    <location>
        <begin position="142"/>
        <end position="166"/>
    </location>
</feature>
<feature type="region of interest" description="Disordered" evidence="6">
    <location>
        <begin position="1"/>
        <end position="32"/>
    </location>
</feature>
<feature type="transmembrane region" description="Helical" evidence="7">
    <location>
        <begin position="250"/>
        <end position="269"/>
    </location>
</feature>
<dbReference type="GO" id="GO:0005886">
    <property type="term" value="C:plasma membrane"/>
    <property type="evidence" value="ECO:0007669"/>
    <property type="project" value="UniProtKB-SubCell"/>
</dbReference>
<feature type="transmembrane region" description="Helical" evidence="7">
    <location>
        <begin position="74"/>
        <end position="96"/>
    </location>
</feature>
<dbReference type="InterPro" id="IPR029058">
    <property type="entry name" value="AB_hydrolase_fold"/>
</dbReference>
<dbReference type="PANTHER" id="PTHR30250">
    <property type="entry name" value="PST FAMILY PREDICTED COLANIC ACID TRANSPORTER"/>
    <property type="match status" value="1"/>
</dbReference>
<feature type="transmembrane region" description="Helical" evidence="7">
    <location>
        <begin position="44"/>
        <end position="62"/>
    </location>
</feature>
<protein>
    <submittedName>
        <fullName evidence="8">Oligosaccharide flippase family protein</fullName>
    </submittedName>
</protein>
<evidence type="ECO:0000256" key="6">
    <source>
        <dbReference type="SAM" id="MobiDB-lite"/>
    </source>
</evidence>
<gene>
    <name evidence="8" type="ORF">OG579_10235</name>
</gene>
<feature type="transmembrane region" description="Helical" evidence="7">
    <location>
        <begin position="389"/>
        <end position="410"/>
    </location>
</feature>
<keyword evidence="5 7" id="KW-0472">Membrane</keyword>
<sequence length="1115" mass="116724">MTATLDTRPGTTGATQVPAVNPGAPGSSSPTPKGSIARNIGSMLLGRVFVAALGWAGSIAIARSLGSEEWGQYSFVFGLLGLLSVITDLGVGRVVLSRLVGDSESETRLVASSFIALRLGLGLIGYAAAVGFVVLADYPGVVVTATAIAGLVVVIATPSHSLTVLYQSRLKLTVVSVIESLSQIVQLAATVIAVIVAPVLLVVVIPAVLFELVSLISKGVVLHRGGLGFRPAKRIEIWRWSEMLREAFPLSIGFALTVLLTKIDIPLLSKLDSFDAVGHYAIAYKFSDLVSMIGIAVTTPLVTVLVASWPERLEEFRGRMRDAAVLTTLLGGMAVIGIWPSAAPLIRLLYGPDYADAALATRLLVLGAGLSSFTLLGVMTLVSTGRLRTFPIIAAFGLALNVIANVVLIPRMSFEGSAVATVGTEIVVCVLIWATVLREVAIGDLFPWRTMLGLVGLIAVLTAAVALLAPADSVVGIVLGAVGALALPVAARVVGITDSIDPRRMLSGPAPTDSGPNPSGSGPHGDGPDTVGPDLVDTATVVEPTFFGPAVTPLFGTVHRPVSGVARAGVVMCPPLGKEQIDTTRGVRMLAEDLALSGMVVLRMDHLHTGESWGEQDSPDAVENWLAGIVHAVDHVRGTGVGEVVVVGLRAGGLLATAAAERIDGLAGLVLWDPVLRGRTFVRGQTQLFRMAVAADSAGSSLRGHTDDVVDIVGAGWHRTTAQALSAMSITLDSLPDCPVLLATSDADLASAPARALLHDERPAGRVEVVRTVDPTAFVTPPSFLVELPHESVHAIGAWIDQLLPTEPLVVHHRTRSWAVVDGEPAGSASAEVITEIVTAPDRPLVWITRPAQGIAHSALVVHSTAADIRTGPARLWRDLAVEAGRLGAVTVRYDRRGVGESGRVRRADDFAPLHSPTSITDAREVRDLARSLTPGPLTHVGICSGSWSASRVALDVADDAPGQLDRVVLVNQLTWRRDAPVLGGDAPFGPEVSGAVDDAAPSLRGRLKPIVARFAPYVVFDAVARLGVMQSPRLLLRPLAKAGIETHLVFGSRDYEHFLSQRGLQALSSVSRGGRGPSVHVAPGGDHPGFHPVVREAVLTECLHAVALDGREQS</sequence>
<accession>A0AAU4K7T9</accession>
<feature type="transmembrane region" description="Helical" evidence="7">
    <location>
        <begin position="474"/>
        <end position="495"/>
    </location>
</feature>
<feature type="transmembrane region" description="Helical" evidence="7">
    <location>
        <begin position="289"/>
        <end position="310"/>
    </location>
</feature>
<feature type="compositionally biased region" description="Low complexity" evidence="6">
    <location>
        <begin position="511"/>
        <end position="521"/>
    </location>
</feature>
<dbReference type="InterPro" id="IPR050833">
    <property type="entry name" value="Poly_Biosynth_Transport"/>
</dbReference>
<keyword evidence="3 7" id="KW-0812">Transmembrane</keyword>
<organism evidence="8 9">
    <name type="scientific">Williamsia herbipolensis</name>
    <dbReference type="NCBI Taxonomy" id="1603258"/>
    <lineage>
        <taxon>Bacteria</taxon>
        <taxon>Bacillati</taxon>
        <taxon>Actinomycetota</taxon>
        <taxon>Actinomycetes</taxon>
        <taxon>Mycobacteriales</taxon>
        <taxon>Nocardiaceae</taxon>
        <taxon>Williamsia</taxon>
    </lineage>
</organism>
<feature type="compositionally biased region" description="Polar residues" evidence="6">
    <location>
        <begin position="1"/>
        <end position="15"/>
    </location>
</feature>
<evidence type="ECO:0000256" key="3">
    <source>
        <dbReference type="ARBA" id="ARBA00022692"/>
    </source>
</evidence>
<feature type="transmembrane region" description="Helical" evidence="7">
    <location>
        <begin position="416"/>
        <end position="436"/>
    </location>
</feature>
<dbReference type="RefSeq" id="WP_328859042.1">
    <property type="nucleotide sequence ID" value="NZ_CP108021.1"/>
</dbReference>
<dbReference type="CDD" id="cd13128">
    <property type="entry name" value="MATE_Wzx_like"/>
    <property type="match status" value="1"/>
</dbReference>
<reference evidence="8 9" key="1">
    <citation type="submission" date="2022-10" db="EMBL/GenBank/DDBJ databases">
        <title>The complete genomes of actinobacterial strains from the NBC collection.</title>
        <authorList>
            <person name="Joergensen T.S."/>
            <person name="Alvarez Arevalo M."/>
            <person name="Sterndorff E.B."/>
            <person name="Faurdal D."/>
            <person name="Vuksanovic O."/>
            <person name="Mourched A.-S."/>
            <person name="Charusanti P."/>
            <person name="Shaw S."/>
            <person name="Blin K."/>
            <person name="Weber T."/>
        </authorList>
    </citation>
    <scope>NUCLEOTIDE SEQUENCE [LARGE SCALE GENOMIC DNA]</scope>
    <source>
        <strain evidence="8 9">NBC_00319</strain>
    </source>
</reference>
<evidence type="ECO:0000313" key="8">
    <source>
        <dbReference type="EMBL" id="WUM22109.1"/>
    </source>
</evidence>
<keyword evidence="9" id="KW-1185">Reference proteome</keyword>
<dbReference type="InterPro" id="IPR002797">
    <property type="entry name" value="Polysacc_synth"/>
</dbReference>
<dbReference type="AlphaFoldDB" id="A0AAU4K7T9"/>
<feature type="transmembrane region" description="Helical" evidence="7">
    <location>
        <begin position="448"/>
        <end position="468"/>
    </location>
</feature>
<name>A0AAU4K7T9_9NOCA</name>
<evidence type="ECO:0000256" key="4">
    <source>
        <dbReference type="ARBA" id="ARBA00022989"/>
    </source>
</evidence>
<dbReference type="KEGG" id="whr:OG579_10235"/>
<feature type="region of interest" description="Disordered" evidence="6">
    <location>
        <begin position="504"/>
        <end position="535"/>
    </location>
</feature>
<dbReference type="Proteomes" id="UP001432128">
    <property type="component" value="Chromosome"/>
</dbReference>
<feature type="transmembrane region" description="Helical" evidence="7">
    <location>
        <begin position="187"/>
        <end position="206"/>
    </location>
</feature>
<evidence type="ECO:0000256" key="5">
    <source>
        <dbReference type="ARBA" id="ARBA00023136"/>
    </source>
</evidence>
<comment type="subcellular location">
    <subcellularLocation>
        <location evidence="1">Cell membrane</location>
        <topology evidence="1">Multi-pass membrane protein</topology>
    </subcellularLocation>
</comment>
<dbReference type="Gene3D" id="3.40.50.1820">
    <property type="entry name" value="alpha/beta hydrolase"/>
    <property type="match status" value="2"/>
</dbReference>
<evidence type="ECO:0000313" key="9">
    <source>
        <dbReference type="Proteomes" id="UP001432128"/>
    </source>
</evidence>
<keyword evidence="4 7" id="KW-1133">Transmembrane helix</keyword>
<evidence type="ECO:0000256" key="2">
    <source>
        <dbReference type="ARBA" id="ARBA00022475"/>
    </source>
</evidence>
<feature type="transmembrane region" description="Helical" evidence="7">
    <location>
        <begin position="116"/>
        <end position="136"/>
    </location>
</feature>
<dbReference type="PANTHER" id="PTHR30250:SF11">
    <property type="entry name" value="O-ANTIGEN TRANSPORTER-RELATED"/>
    <property type="match status" value="1"/>
</dbReference>
<feature type="transmembrane region" description="Helical" evidence="7">
    <location>
        <begin position="359"/>
        <end position="382"/>
    </location>
</feature>
<dbReference type="Pfam" id="PF01943">
    <property type="entry name" value="Polysacc_synt"/>
    <property type="match status" value="1"/>
</dbReference>
<keyword evidence="2" id="KW-1003">Cell membrane</keyword>
<evidence type="ECO:0000256" key="7">
    <source>
        <dbReference type="SAM" id="Phobius"/>
    </source>
</evidence>
<dbReference type="EMBL" id="CP108021">
    <property type="protein sequence ID" value="WUM22109.1"/>
    <property type="molecule type" value="Genomic_DNA"/>
</dbReference>
<proteinExistence type="predicted"/>
<dbReference type="SUPFAM" id="SSF53474">
    <property type="entry name" value="alpha/beta-Hydrolases"/>
    <property type="match status" value="2"/>
</dbReference>
<evidence type="ECO:0000256" key="1">
    <source>
        <dbReference type="ARBA" id="ARBA00004651"/>
    </source>
</evidence>